<evidence type="ECO:0000313" key="4">
    <source>
        <dbReference type="Proteomes" id="UP000221165"/>
    </source>
</evidence>
<accession>A0A2C6K7H9</accession>
<dbReference type="EMBL" id="MIGC01005002">
    <property type="protein sequence ID" value="PHJ17410.1"/>
    <property type="molecule type" value="Genomic_DNA"/>
</dbReference>
<keyword evidence="2" id="KW-0732">Signal</keyword>
<dbReference type="RefSeq" id="XP_067919131.1">
    <property type="nucleotide sequence ID" value="XM_068068893.1"/>
</dbReference>
<gene>
    <name evidence="3" type="ORF">CSUI_008768</name>
</gene>
<dbReference type="GeneID" id="94432104"/>
<name>A0A2C6K7H9_9APIC</name>
<evidence type="ECO:0000313" key="3">
    <source>
        <dbReference type="EMBL" id="PHJ17410.1"/>
    </source>
</evidence>
<sequence>MKGRLANRAAALCLLLPLSSVFLAAAEMGQNSVWMKTEAGTANQGPETRGVPAAAEQQAGASMREDGVTDDGHGRGRRSAALWRSSSSGLLKRSGTVSKFLTVSAIAAAVFMLSRLGGVLSGCLAEIGVLKSRDSSVFDSPKSMCKELIEDVSERGDRTPAISLARSVSSLRVPRVSREMLAVAMLLAVMAIGLAAPVSHGPSESVVGAEAGDDTAVADASDDGEIDDVTPSVRFRENAVVIGKTWTTDGTKKQGVKPAIKFFFEGKEYRIFPTADTKNLLEREGVFDQVRKILSSAPKTTADKKSFSWGKEEENTVRVFSGEVYADDDETVEATWEAFLPDGAFGIKRGSNEVGSEEAQKYFDFGAALAEAVHIMKTGKPSAQ</sequence>
<reference evidence="3 4" key="1">
    <citation type="journal article" date="2017" name="Int. J. Parasitol.">
        <title>The genome of the protozoan parasite Cystoisospora suis and a reverse vaccinology approach to identify vaccine candidates.</title>
        <authorList>
            <person name="Palmieri N."/>
            <person name="Shrestha A."/>
            <person name="Ruttkowski B."/>
            <person name="Beck T."/>
            <person name="Vogl C."/>
            <person name="Tomley F."/>
            <person name="Blake D.P."/>
            <person name="Joachim A."/>
        </authorList>
    </citation>
    <scope>NUCLEOTIDE SEQUENCE [LARGE SCALE GENOMIC DNA]</scope>
    <source>
        <strain evidence="3 4">Wien I</strain>
    </source>
</reference>
<comment type="caution">
    <text evidence="3">The sequence shown here is derived from an EMBL/GenBank/DDBJ whole genome shotgun (WGS) entry which is preliminary data.</text>
</comment>
<feature type="chain" id="PRO_5012993787" description="Transmembrane protein" evidence="2">
    <location>
        <begin position="27"/>
        <end position="384"/>
    </location>
</feature>
<dbReference type="VEuPathDB" id="ToxoDB:CSUI_008768"/>
<dbReference type="AlphaFoldDB" id="A0A2C6K7H9"/>
<keyword evidence="4" id="KW-1185">Reference proteome</keyword>
<proteinExistence type="predicted"/>
<feature type="signal peptide" evidence="2">
    <location>
        <begin position="1"/>
        <end position="26"/>
    </location>
</feature>
<evidence type="ECO:0000256" key="2">
    <source>
        <dbReference type="SAM" id="SignalP"/>
    </source>
</evidence>
<evidence type="ECO:0008006" key="5">
    <source>
        <dbReference type="Google" id="ProtNLM"/>
    </source>
</evidence>
<organism evidence="3 4">
    <name type="scientific">Cystoisospora suis</name>
    <dbReference type="NCBI Taxonomy" id="483139"/>
    <lineage>
        <taxon>Eukaryota</taxon>
        <taxon>Sar</taxon>
        <taxon>Alveolata</taxon>
        <taxon>Apicomplexa</taxon>
        <taxon>Conoidasida</taxon>
        <taxon>Coccidia</taxon>
        <taxon>Eucoccidiorida</taxon>
        <taxon>Eimeriorina</taxon>
        <taxon>Sarcocystidae</taxon>
        <taxon>Cystoisospora</taxon>
    </lineage>
</organism>
<protein>
    <recommendedName>
        <fullName evidence="5">Transmembrane protein</fullName>
    </recommendedName>
</protein>
<feature type="compositionally biased region" description="Basic and acidic residues" evidence="1">
    <location>
        <begin position="63"/>
        <end position="74"/>
    </location>
</feature>
<evidence type="ECO:0000256" key="1">
    <source>
        <dbReference type="SAM" id="MobiDB-lite"/>
    </source>
</evidence>
<feature type="region of interest" description="Disordered" evidence="1">
    <location>
        <begin position="41"/>
        <end position="78"/>
    </location>
</feature>
<dbReference type="Proteomes" id="UP000221165">
    <property type="component" value="Unassembled WGS sequence"/>
</dbReference>